<keyword evidence="1" id="KW-0812">Transmembrane</keyword>
<evidence type="ECO:0000259" key="2">
    <source>
        <dbReference type="Pfam" id="PF03733"/>
    </source>
</evidence>
<keyword evidence="4" id="KW-1185">Reference proteome</keyword>
<dbReference type="PANTHER" id="PTHR42903:SF1">
    <property type="entry name" value="INNER MEMBRANE PROTEIN YCCF"/>
    <property type="match status" value="1"/>
</dbReference>
<dbReference type="InterPro" id="IPR005185">
    <property type="entry name" value="YccF"/>
</dbReference>
<gene>
    <name evidence="3" type="ORF">QWY31_14200</name>
</gene>
<feature type="domain" description="Inner membrane component" evidence="2">
    <location>
        <begin position="4"/>
        <end position="54"/>
    </location>
</feature>
<feature type="transmembrane region" description="Helical" evidence="1">
    <location>
        <begin position="72"/>
        <end position="100"/>
    </location>
</feature>
<feature type="transmembrane region" description="Helical" evidence="1">
    <location>
        <begin position="7"/>
        <end position="35"/>
    </location>
</feature>
<evidence type="ECO:0000313" key="3">
    <source>
        <dbReference type="EMBL" id="MDN4166658.1"/>
    </source>
</evidence>
<sequence length="125" mass="13707">MNTLGNLIWMLFGGLLVALEYMIASFVLCLTIIGIPFGLQSFKLAALALWPFGKQVRETPGSGGCLSLVMNILWIFCGGIWICLTHLFFGIILGITIIGIPFAKQHFKLAVLAFTPFGKEIITKD</sequence>
<dbReference type="RefSeq" id="WP_320005196.1">
    <property type="nucleotide sequence ID" value="NZ_JAUHJS010000007.1"/>
</dbReference>
<keyword evidence="1" id="KW-0472">Membrane</keyword>
<dbReference type="PIRSF" id="PIRSF028777">
    <property type="entry name" value="UCP028777"/>
    <property type="match status" value="1"/>
</dbReference>
<comment type="caution">
    <text evidence="3">The sequence shown here is derived from an EMBL/GenBank/DDBJ whole genome shotgun (WGS) entry which is preliminary data.</text>
</comment>
<name>A0ABT8F8E4_9BACT</name>
<dbReference type="Proteomes" id="UP001168552">
    <property type="component" value="Unassembled WGS sequence"/>
</dbReference>
<dbReference type="EMBL" id="JAUHJS010000007">
    <property type="protein sequence ID" value="MDN4166658.1"/>
    <property type="molecule type" value="Genomic_DNA"/>
</dbReference>
<protein>
    <submittedName>
        <fullName evidence="3">YccF domain-containing protein</fullName>
    </submittedName>
</protein>
<dbReference type="NCBIfam" id="NF008740">
    <property type="entry name" value="PRK11770.1-2"/>
    <property type="match status" value="1"/>
</dbReference>
<organism evidence="3 4">
    <name type="scientific">Shiella aurantiaca</name>
    <dbReference type="NCBI Taxonomy" id="3058365"/>
    <lineage>
        <taxon>Bacteria</taxon>
        <taxon>Pseudomonadati</taxon>
        <taxon>Bacteroidota</taxon>
        <taxon>Cytophagia</taxon>
        <taxon>Cytophagales</taxon>
        <taxon>Shiellaceae</taxon>
        <taxon>Shiella</taxon>
    </lineage>
</organism>
<dbReference type="PANTHER" id="PTHR42903">
    <property type="entry name" value="INNER MEMBRANE PROTEIN YCCF"/>
    <property type="match status" value="1"/>
</dbReference>
<evidence type="ECO:0000256" key="1">
    <source>
        <dbReference type="SAM" id="Phobius"/>
    </source>
</evidence>
<evidence type="ECO:0000313" key="4">
    <source>
        <dbReference type="Proteomes" id="UP001168552"/>
    </source>
</evidence>
<accession>A0ABT8F8E4</accession>
<dbReference type="InterPro" id="IPR031308">
    <property type="entry name" value="UCP028777"/>
</dbReference>
<reference evidence="3" key="1">
    <citation type="submission" date="2023-06" db="EMBL/GenBank/DDBJ databases">
        <title>Cytophagales bacterium Strain LB-30, isolated from soil.</title>
        <authorList>
            <person name="Liu B."/>
        </authorList>
    </citation>
    <scope>NUCLEOTIDE SEQUENCE</scope>
    <source>
        <strain evidence="3">LB-30</strain>
    </source>
</reference>
<proteinExistence type="predicted"/>
<dbReference type="InterPro" id="IPR052937">
    <property type="entry name" value="Inner_membrane_protein"/>
</dbReference>
<dbReference type="Pfam" id="PF03733">
    <property type="entry name" value="YccF"/>
    <property type="match status" value="2"/>
</dbReference>
<feature type="domain" description="Inner membrane component" evidence="2">
    <location>
        <begin position="69"/>
        <end position="119"/>
    </location>
</feature>
<keyword evidence="1" id="KW-1133">Transmembrane helix</keyword>